<protein>
    <submittedName>
        <fullName evidence="1">RHTO0S22e02322g1_1</fullName>
    </submittedName>
</protein>
<dbReference type="EMBL" id="LK052957">
    <property type="protein sequence ID" value="CDR49062.1"/>
    <property type="molecule type" value="Genomic_DNA"/>
</dbReference>
<sequence>MLQTRATKLSGSLKPLVRAQRRTHWHCSTLISHSPSSLLSHIEALPRPAQDSVTLFALSKNTPQELVGRVREVLGKEGRTSLGTLAEVVPSSLLSRLAPSLPSKDEAFHLSLATYSPTSPSSRAIPFRSTLQGRPPVALGREIRPSENEDQGVDVGFEKFLRGEKWGFGESERGGEEGVDELRGVDPKDVKELVVFTADRIQPFLDSHSIYSSAATVGMLGTSTPFHSPSHAPFSLFYGSEEASTGAVGFAIVQNSTGERKQPRLDYGGLQPLGEPYEVTSSQGNIVLSLSSQNAARLLLSAVNDLFGTSASNLSAAQRNQEKEKEFFVAVYEGKPELPLDLSKARHVSKIMAGDPSRGAMSVETEEHVKKGYYVVFLHHPSEPSLLSSLPPCNTLTFLSVPHSDIPPHFSTSETPAQGEVVVVDSFIAASENGVVVKRRGEKARVCAIVGTSVGLE</sequence>
<proteinExistence type="predicted"/>
<dbReference type="OrthoDB" id="10251508at2759"/>
<organism evidence="1">
    <name type="scientific">Rhodotorula toruloides</name>
    <name type="common">Yeast</name>
    <name type="synonym">Rhodosporidium toruloides</name>
    <dbReference type="NCBI Taxonomy" id="5286"/>
    <lineage>
        <taxon>Eukaryota</taxon>
        <taxon>Fungi</taxon>
        <taxon>Dikarya</taxon>
        <taxon>Basidiomycota</taxon>
        <taxon>Pucciniomycotina</taxon>
        <taxon>Microbotryomycetes</taxon>
        <taxon>Sporidiobolales</taxon>
        <taxon>Sporidiobolaceae</taxon>
        <taxon>Rhodotorula</taxon>
    </lineage>
</organism>
<reference evidence="1" key="1">
    <citation type="journal article" date="2014" name="Genome Announc.">
        <title>Draft genome sequence of Rhodosporidium toruloides CECT1137, an oleaginous yeast of biotechnological interest.</title>
        <authorList>
            <person name="Morin N."/>
            <person name="Calcas X."/>
            <person name="Devillers H."/>
            <person name="Durrens P."/>
            <person name="Sherman D.J."/>
            <person name="Nicaud J.-M."/>
            <person name="Neuveglise C."/>
        </authorList>
    </citation>
    <scope>NUCLEOTIDE SEQUENCE</scope>
    <source>
        <strain evidence="1">CECT1137</strain>
    </source>
</reference>
<evidence type="ECO:0000313" key="1">
    <source>
        <dbReference type="EMBL" id="CDR49062.1"/>
    </source>
</evidence>
<accession>A0A061BI49</accession>
<dbReference type="AlphaFoldDB" id="A0A061BI49"/>
<gene>
    <name evidence="1" type="ORF">RHTO0S_22e02322g</name>
</gene>
<name>A0A061BI49_RHOTO</name>